<dbReference type="InterPro" id="IPR007318">
    <property type="entry name" value="Phopholipid_MeTrfase"/>
</dbReference>
<evidence type="ECO:0000256" key="4">
    <source>
        <dbReference type="ARBA" id="ARBA00023136"/>
    </source>
</evidence>
<feature type="transmembrane region" description="Helical" evidence="5">
    <location>
        <begin position="219"/>
        <end position="236"/>
    </location>
</feature>
<keyword evidence="3 5" id="KW-1133">Transmembrane helix</keyword>
<dbReference type="PANTHER" id="PTHR12714">
    <property type="entry name" value="PROTEIN-S ISOPRENYLCYSTEINE O-METHYLTRANSFERASE"/>
    <property type="match status" value="1"/>
</dbReference>
<keyword evidence="6" id="KW-0808">Transferase</keyword>
<name>A0A1M6E676_9BACT</name>
<protein>
    <submittedName>
        <fullName evidence="6">Protein-S-isoprenylcysteine O-methyltransferase Ste14</fullName>
    </submittedName>
</protein>
<dbReference type="Pfam" id="PF04191">
    <property type="entry name" value="PEMT"/>
    <property type="match status" value="1"/>
</dbReference>
<dbReference type="Proteomes" id="UP000184050">
    <property type="component" value="Unassembled WGS sequence"/>
</dbReference>
<feature type="transmembrane region" description="Helical" evidence="5">
    <location>
        <begin position="190"/>
        <end position="207"/>
    </location>
</feature>
<feature type="transmembrane region" description="Helical" evidence="5">
    <location>
        <begin position="108"/>
        <end position="134"/>
    </location>
</feature>
<keyword evidence="7" id="KW-1185">Reference proteome</keyword>
<evidence type="ECO:0000313" key="6">
    <source>
        <dbReference type="EMBL" id="SHI80879.1"/>
    </source>
</evidence>
<dbReference type="GO" id="GO:0008168">
    <property type="term" value="F:methyltransferase activity"/>
    <property type="evidence" value="ECO:0007669"/>
    <property type="project" value="UniProtKB-KW"/>
</dbReference>
<keyword evidence="4 5" id="KW-0472">Membrane</keyword>
<evidence type="ECO:0000256" key="3">
    <source>
        <dbReference type="ARBA" id="ARBA00022989"/>
    </source>
</evidence>
<dbReference type="EMBL" id="FQZE01000006">
    <property type="protein sequence ID" value="SHI80879.1"/>
    <property type="molecule type" value="Genomic_DNA"/>
</dbReference>
<dbReference type="AlphaFoldDB" id="A0A1M6E676"/>
<feature type="transmembrane region" description="Helical" evidence="5">
    <location>
        <begin position="20"/>
        <end position="37"/>
    </location>
</feature>
<keyword evidence="6" id="KW-0489">Methyltransferase</keyword>
<sequence length="251" mass="29602">MLKKELQKQGDFLFRYRSNFPLLFLVAGMAVFISKTLQAAESGINFPETYYMIICVAIALFGQLIRILTVGFTPVNTSGRNSLKQIADEINKTGIYSTVRHPLYVGNFFIWLGLAMITANVWFVVAFIFLYWVYYERIMYSEEMFLYNKFGEDYEKWADKTPAFIPSLKRYEKPSLPFSWKKILKKEKNGIAAIFILFFIFDFISFLLETGRFKFNLEFNFWFYAAVAATVFYFILKYMKWHTTLLNEPGR</sequence>
<gene>
    <name evidence="6" type="ORF">SAMN05444280_10674</name>
</gene>
<evidence type="ECO:0000313" key="7">
    <source>
        <dbReference type="Proteomes" id="UP000184050"/>
    </source>
</evidence>
<organism evidence="6 7">
    <name type="scientific">Tangfeifania diversioriginum</name>
    <dbReference type="NCBI Taxonomy" id="1168035"/>
    <lineage>
        <taxon>Bacteria</taxon>
        <taxon>Pseudomonadati</taxon>
        <taxon>Bacteroidota</taxon>
        <taxon>Bacteroidia</taxon>
        <taxon>Marinilabiliales</taxon>
        <taxon>Prolixibacteraceae</taxon>
        <taxon>Tangfeifania</taxon>
    </lineage>
</organism>
<feature type="transmembrane region" description="Helical" evidence="5">
    <location>
        <begin position="49"/>
        <end position="72"/>
    </location>
</feature>
<dbReference type="PANTHER" id="PTHR12714:SF9">
    <property type="entry name" value="PROTEIN-S-ISOPRENYLCYSTEINE O-METHYLTRANSFERASE"/>
    <property type="match status" value="1"/>
</dbReference>
<reference evidence="6 7" key="1">
    <citation type="submission" date="2016-11" db="EMBL/GenBank/DDBJ databases">
        <authorList>
            <person name="Jaros S."/>
            <person name="Januszkiewicz K."/>
            <person name="Wedrychowicz H."/>
        </authorList>
    </citation>
    <scope>NUCLEOTIDE SEQUENCE [LARGE SCALE GENOMIC DNA]</scope>
    <source>
        <strain evidence="6 7">DSM 27063</strain>
    </source>
</reference>
<comment type="subcellular location">
    <subcellularLocation>
        <location evidence="1">Endomembrane system</location>
        <topology evidence="1">Multi-pass membrane protein</topology>
    </subcellularLocation>
</comment>
<dbReference type="GO" id="GO:0012505">
    <property type="term" value="C:endomembrane system"/>
    <property type="evidence" value="ECO:0007669"/>
    <property type="project" value="UniProtKB-SubCell"/>
</dbReference>
<dbReference type="Gene3D" id="1.20.120.1630">
    <property type="match status" value="1"/>
</dbReference>
<dbReference type="PROSITE" id="PS50244">
    <property type="entry name" value="S5A_REDUCTASE"/>
    <property type="match status" value="1"/>
</dbReference>
<dbReference type="GO" id="GO:0032259">
    <property type="term" value="P:methylation"/>
    <property type="evidence" value="ECO:0007669"/>
    <property type="project" value="UniProtKB-KW"/>
</dbReference>
<dbReference type="STRING" id="1168035.SAMN05444280_10674"/>
<dbReference type="RefSeq" id="WP_073166868.1">
    <property type="nucleotide sequence ID" value="NZ_FQZE01000006.1"/>
</dbReference>
<evidence type="ECO:0000256" key="1">
    <source>
        <dbReference type="ARBA" id="ARBA00004127"/>
    </source>
</evidence>
<evidence type="ECO:0000256" key="2">
    <source>
        <dbReference type="ARBA" id="ARBA00022692"/>
    </source>
</evidence>
<evidence type="ECO:0000256" key="5">
    <source>
        <dbReference type="SAM" id="Phobius"/>
    </source>
</evidence>
<keyword evidence="2 5" id="KW-0812">Transmembrane</keyword>
<proteinExistence type="predicted"/>
<accession>A0A1M6E676</accession>